<reference evidence="2 3" key="1">
    <citation type="submission" date="2018-05" db="EMBL/GenBank/DDBJ databases">
        <title>The draft genome of strain NS-104.</title>
        <authorList>
            <person name="Hang P."/>
            <person name="Jiang J."/>
        </authorList>
    </citation>
    <scope>NUCLEOTIDE SEQUENCE [LARGE SCALE GENOMIC DNA]</scope>
    <source>
        <strain evidence="2 3">NS-104</strain>
    </source>
</reference>
<evidence type="ECO:0000259" key="1">
    <source>
        <dbReference type="PROSITE" id="PS51736"/>
    </source>
</evidence>
<keyword evidence="3" id="KW-1185">Reference proteome</keyword>
<organism evidence="2 3">
    <name type="scientific">Metarhizobium album</name>
    <dbReference type="NCBI Taxonomy" id="2182425"/>
    <lineage>
        <taxon>Bacteria</taxon>
        <taxon>Pseudomonadati</taxon>
        <taxon>Pseudomonadota</taxon>
        <taxon>Alphaproteobacteria</taxon>
        <taxon>Hyphomicrobiales</taxon>
        <taxon>Rhizobiaceae</taxon>
        <taxon>Metarhizobium</taxon>
    </lineage>
</organism>
<sequence length="205" mass="22901">MAIRTVIYARYSTDQQNPTSIETQLDLGRSFAVSKGWSVLGVYVDAGVSGASFETRPGLQASLVGARQGEYDVLLCLSLDRLSRDLEHSARIQKILDFNDVALWTVQGGSVVSSMELGIRAVLNQEVLEQVRYRTREGMKTVAKHGRVPGNICYGYRVRREYEIVSQEVVYQGIGGHQCFSGRVGLFKTNLKERSPMTDDMMTLR</sequence>
<dbReference type="PANTHER" id="PTHR30461">
    <property type="entry name" value="DNA-INVERTASE FROM LAMBDOID PROPHAGE"/>
    <property type="match status" value="1"/>
</dbReference>
<proteinExistence type="predicted"/>
<dbReference type="RefSeq" id="WP_133251706.1">
    <property type="nucleotide sequence ID" value="NZ_QFBC01000035.1"/>
</dbReference>
<comment type="caution">
    <text evidence="2">The sequence shown here is derived from an EMBL/GenBank/DDBJ whole genome shotgun (WGS) entry which is preliminary data.</text>
</comment>
<dbReference type="InterPro" id="IPR050639">
    <property type="entry name" value="SSR_resolvase"/>
</dbReference>
<dbReference type="PANTHER" id="PTHR30461:SF23">
    <property type="entry name" value="DNA RECOMBINASE-RELATED"/>
    <property type="match status" value="1"/>
</dbReference>
<evidence type="ECO:0000313" key="2">
    <source>
        <dbReference type="EMBL" id="PWE52122.1"/>
    </source>
</evidence>
<dbReference type="GO" id="GO:0003677">
    <property type="term" value="F:DNA binding"/>
    <property type="evidence" value="ECO:0007669"/>
    <property type="project" value="InterPro"/>
</dbReference>
<dbReference type="OrthoDB" id="9791494at2"/>
<dbReference type="EMBL" id="QFBC01000035">
    <property type="protein sequence ID" value="PWE52122.1"/>
    <property type="molecule type" value="Genomic_DNA"/>
</dbReference>
<protein>
    <recommendedName>
        <fullName evidence="1">Resolvase/invertase-type recombinase catalytic domain-containing protein</fullName>
    </recommendedName>
</protein>
<dbReference type="SMART" id="SM00857">
    <property type="entry name" value="Resolvase"/>
    <property type="match status" value="1"/>
</dbReference>
<gene>
    <name evidence="2" type="ORF">DEM27_32690</name>
</gene>
<dbReference type="GO" id="GO:0000150">
    <property type="term" value="F:DNA strand exchange activity"/>
    <property type="evidence" value="ECO:0007669"/>
    <property type="project" value="InterPro"/>
</dbReference>
<dbReference type="InterPro" id="IPR006119">
    <property type="entry name" value="Resolv_N"/>
</dbReference>
<feature type="non-terminal residue" evidence="2">
    <location>
        <position position="205"/>
    </location>
</feature>
<dbReference type="AlphaFoldDB" id="A0A2U2DFP9"/>
<dbReference type="SUPFAM" id="SSF53041">
    <property type="entry name" value="Resolvase-like"/>
    <property type="match status" value="1"/>
</dbReference>
<evidence type="ECO:0000313" key="3">
    <source>
        <dbReference type="Proteomes" id="UP000245252"/>
    </source>
</evidence>
<name>A0A2U2DFP9_9HYPH</name>
<dbReference type="PROSITE" id="PS51736">
    <property type="entry name" value="RECOMBINASES_3"/>
    <property type="match status" value="1"/>
</dbReference>
<feature type="domain" description="Resolvase/invertase-type recombinase catalytic" evidence="1">
    <location>
        <begin position="4"/>
        <end position="146"/>
    </location>
</feature>
<accession>A0A2U2DFP9</accession>
<dbReference type="Pfam" id="PF00239">
    <property type="entry name" value="Resolvase"/>
    <property type="match status" value="1"/>
</dbReference>
<dbReference type="Proteomes" id="UP000245252">
    <property type="component" value="Unassembled WGS sequence"/>
</dbReference>
<dbReference type="InterPro" id="IPR036162">
    <property type="entry name" value="Resolvase-like_N_sf"/>
</dbReference>
<dbReference type="Gene3D" id="3.40.50.1390">
    <property type="entry name" value="Resolvase, N-terminal catalytic domain"/>
    <property type="match status" value="1"/>
</dbReference>
<dbReference type="CDD" id="cd00338">
    <property type="entry name" value="Ser_Recombinase"/>
    <property type="match status" value="1"/>
</dbReference>